<name>A0A0T9NPA0_9GAMM</name>
<reference evidence="1" key="2">
    <citation type="submission" date="2015-03" db="EMBL/GenBank/DDBJ databases">
        <authorList>
            <person name="Murphy D."/>
        </authorList>
    </citation>
    <scope>NUCLEOTIDE SEQUENCE [LARGE SCALE GENOMIC DNA]</scope>
    <source>
        <strain evidence="1">A125KOH2</strain>
    </source>
</reference>
<proteinExistence type="predicted"/>
<evidence type="ECO:0000313" key="4">
    <source>
        <dbReference type="Proteomes" id="UP000045840"/>
    </source>
</evidence>
<organism evidence="1 4">
    <name type="scientific">Yersinia pekkanenii</name>
    <dbReference type="NCBI Taxonomy" id="1288385"/>
    <lineage>
        <taxon>Bacteria</taxon>
        <taxon>Pseudomonadati</taxon>
        <taxon>Pseudomonadota</taxon>
        <taxon>Gammaproteobacteria</taxon>
        <taxon>Enterobacterales</taxon>
        <taxon>Yersiniaceae</taxon>
        <taxon>Yersinia</taxon>
    </lineage>
</organism>
<evidence type="ECO:0000313" key="1">
    <source>
        <dbReference type="EMBL" id="CNH21014.1"/>
    </source>
</evidence>
<reference evidence="2 3" key="1">
    <citation type="submission" date="2015-03" db="EMBL/GenBank/DDBJ databases">
        <authorList>
            <consortium name="Pathogen Informatics"/>
            <person name="Murphy D."/>
        </authorList>
    </citation>
    <scope>NUCLEOTIDE SEQUENCE [LARGE SCALE GENOMIC DNA]</scope>
    <source>
        <strain evidence="2">Type strain: CIP110230</strain>
        <strain evidence="3">type strain: CIP110230</strain>
    </source>
</reference>
<gene>
    <name evidence="1" type="ORF">ERS008529_00656</name>
    <name evidence="2" type="ORF">ERS137968_01595</name>
</gene>
<reference evidence="4" key="3">
    <citation type="submission" date="2015-03" db="EMBL/GenBank/DDBJ databases">
        <authorList>
            <consortium name="Pathogen Informatics"/>
        </authorList>
    </citation>
    <scope>NUCLEOTIDE SEQUENCE [LARGE SCALE GENOMIC DNA]</scope>
    <source>
        <strain evidence="4">A125KOH2</strain>
    </source>
</reference>
<evidence type="ECO:0000313" key="3">
    <source>
        <dbReference type="Proteomes" id="UP000044625"/>
    </source>
</evidence>
<protein>
    <submittedName>
        <fullName evidence="1">Uncharacterized protein</fullName>
    </submittedName>
</protein>
<dbReference type="Proteomes" id="UP000045840">
    <property type="component" value="Unassembled WGS sequence"/>
</dbReference>
<dbReference type="AlphaFoldDB" id="A0A0T9NPA0"/>
<evidence type="ECO:0000313" key="2">
    <source>
        <dbReference type="EMBL" id="CRY65980.1"/>
    </source>
</evidence>
<keyword evidence="3" id="KW-1185">Reference proteome</keyword>
<dbReference type="Proteomes" id="UP000044625">
    <property type="component" value="Unassembled WGS sequence"/>
</dbReference>
<dbReference type="EMBL" id="CQAZ01000004">
    <property type="protein sequence ID" value="CNH21014.1"/>
    <property type="molecule type" value="Genomic_DNA"/>
</dbReference>
<accession>A0A0T9NPA0</accession>
<sequence>MLLVAVQDTSRNHRIRSTFLSLSLIKAAQIRAEFNWGKGMRVKRTTKMEYWAVLATQLFIDKGAIRCCKLAGFLYQWQGKRFA</sequence>
<dbReference type="EMBL" id="CWJL01000006">
    <property type="protein sequence ID" value="CRY65980.1"/>
    <property type="molecule type" value="Genomic_DNA"/>
</dbReference>